<dbReference type="GO" id="GO:0035556">
    <property type="term" value="P:intracellular signal transduction"/>
    <property type="evidence" value="ECO:0007669"/>
    <property type="project" value="InterPro"/>
</dbReference>
<evidence type="ECO:0000256" key="2">
    <source>
        <dbReference type="ARBA" id="ARBA00022801"/>
    </source>
</evidence>
<evidence type="ECO:0000256" key="4">
    <source>
        <dbReference type="ARBA" id="ARBA00023098"/>
    </source>
</evidence>
<keyword evidence="2 5" id="KW-0378">Hydrolase</keyword>
<organism evidence="8 9">
    <name type="scientific">Recurvomyces mirabilis</name>
    <dbReference type="NCBI Taxonomy" id="574656"/>
    <lineage>
        <taxon>Eukaryota</taxon>
        <taxon>Fungi</taxon>
        <taxon>Dikarya</taxon>
        <taxon>Ascomycota</taxon>
        <taxon>Pezizomycotina</taxon>
        <taxon>Dothideomycetes</taxon>
        <taxon>Dothideomycetidae</taxon>
        <taxon>Mycosphaerellales</taxon>
        <taxon>Teratosphaeriaceae</taxon>
        <taxon>Recurvomyces</taxon>
    </lineage>
</organism>
<keyword evidence="4" id="KW-0443">Lipid metabolism</keyword>
<feature type="region of interest" description="Disordered" evidence="6">
    <location>
        <begin position="375"/>
        <end position="403"/>
    </location>
</feature>
<feature type="compositionally biased region" description="Basic and acidic residues" evidence="6">
    <location>
        <begin position="705"/>
        <end position="717"/>
    </location>
</feature>
<dbReference type="PANTHER" id="PTHR18896">
    <property type="entry name" value="PHOSPHOLIPASE D"/>
    <property type="match status" value="1"/>
</dbReference>
<keyword evidence="9" id="KW-1185">Reference proteome</keyword>
<accession>A0AAE0TT27</accession>
<dbReference type="EMBL" id="JAUTXT010000041">
    <property type="protein sequence ID" value="KAK3671614.1"/>
    <property type="molecule type" value="Genomic_DNA"/>
</dbReference>
<dbReference type="GO" id="GO:0009395">
    <property type="term" value="P:phospholipid catabolic process"/>
    <property type="evidence" value="ECO:0007669"/>
    <property type="project" value="TreeGrafter"/>
</dbReference>
<keyword evidence="3 5" id="KW-0442">Lipid degradation</keyword>
<evidence type="ECO:0000256" key="1">
    <source>
        <dbReference type="ARBA" id="ARBA00022737"/>
    </source>
</evidence>
<keyword evidence="1" id="KW-0677">Repeat</keyword>
<dbReference type="Gene3D" id="3.30.870.10">
    <property type="entry name" value="Endonuclease Chain A"/>
    <property type="match status" value="3"/>
</dbReference>
<dbReference type="AlphaFoldDB" id="A0AAE0TT27"/>
<dbReference type="InterPro" id="IPR015679">
    <property type="entry name" value="PLipase_D_fam"/>
</dbReference>
<dbReference type="Proteomes" id="UP001274830">
    <property type="component" value="Unassembled WGS sequence"/>
</dbReference>
<proteinExistence type="inferred from homology"/>
<protein>
    <recommendedName>
        <fullName evidence="5">Phospholipase</fullName>
        <ecNumber evidence="5">3.1.4.4</ecNumber>
    </recommendedName>
</protein>
<evidence type="ECO:0000256" key="6">
    <source>
        <dbReference type="SAM" id="MobiDB-lite"/>
    </source>
</evidence>
<comment type="similarity">
    <text evidence="5">Belongs to the phospholipase D family.</text>
</comment>
<reference evidence="8" key="1">
    <citation type="submission" date="2023-07" db="EMBL/GenBank/DDBJ databases">
        <title>Black Yeasts Isolated from many extreme environments.</title>
        <authorList>
            <person name="Coleine C."/>
            <person name="Stajich J.E."/>
            <person name="Selbmann L."/>
        </authorList>
    </citation>
    <scope>NUCLEOTIDE SEQUENCE</scope>
    <source>
        <strain evidence="8">CCFEE 5485</strain>
    </source>
</reference>
<dbReference type="PIRSF" id="PIRSF009376">
    <property type="entry name" value="Phospholipase_D_euk"/>
    <property type="match status" value="1"/>
</dbReference>
<feature type="region of interest" description="Disordered" evidence="6">
    <location>
        <begin position="697"/>
        <end position="725"/>
    </location>
</feature>
<dbReference type="SMART" id="SM00155">
    <property type="entry name" value="PLDc"/>
    <property type="match status" value="2"/>
</dbReference>
<evidence type="ECO:0000256" key="3">
    <source>
        <dbReference type="ARBA" id="ARBA00022963"/>
    </source>
</evidence>
<dbReference type="GO" id="GO:0006654">
    <property type="term" value="P:phosphatidic acid biosynthetic process"/>
    <property type="evidence" value="ECO:0007669"/>
    <property type="project" value="InterPro"/>
</dbReference>
<dbReference type="PANTHER" id="PTHR18896:SF128">
    <property type="entry name" value="PHOSPHOLIPASE"/>
    <property type="match status" value="1"/>
</dbReference>
<evidence type="ECO:0000259" key="7">
    <source>
        <dbReference type="PROSITE" id="PS50035"/>
    </source>
</evidence>
<comment type="caution">
    <text evidence="8">The sequence shown here is derived from an EMBL/GenBank/DDBJ whole genome shotgun (WGS) entry which is preliminary data.</text>
</comment>
<name>A0AAE0TT27_9PEZI</name>
<dbReference type="Pfam" id="PF00614">
    <property type="entry name" value="PLDc"/>
    <property type="match status" value="2"/>
</dbReference>
<dbReference type="InterPro" id="IPR001736">
    <property type="entry name" value="PLipase_D/transphosphatidylase"/>
</dbReference>
<feature type="domain" description="PLD phosphodiesterase" evidence="7">
    <location>
        <begin position="802"/>
        <end position="829"/>
    </location>
</feature>
<comment type="catalytic activity">
    <reaction evidence="5">
        <text>a 1,2-diacyl-sn-glycero-3-phosphocholine + H2O = a 1,2-diacyl-sn-glycero-3-phosphate + choline + H(+)</text>
        <dbReference type="Rhea" id="RHEA:14445"/>
        <dbReference type="ChEBI" id="CHEBI:15354"/>
        <dbReference type="ChEBI" id="CHEBI:15377"/>
        <dbReference type="ChEBI" id="CHEBI:15378"/>
        <dbReference type="ChEBI" id="CHEBI:57643"/>
        <dbReference type="ChEBI" id="CHEBI:58608"/>
        <dbReference type="EC" id="3.1.4.4"/>
    </reaction>
</comment>
<dbReference type="GO" id="GO:0004630">
    <property type="term" value="F:phospholipase D activity"/>
    <property type="evidence" value="ECO:0007669"/>
    <property type="project" value="UniProtKB-UniRule"/>
</dbReference>
<evidence type="ECO:0000313" key="9">
    <source>
        <dbReference type="Proteomes" id="UP001274830"/>
    </source>
</evidence>
<dbReference type="SUPFAM" id="SSF56024">
    <property type="entry name" value="Phospholipase D/nuclease"/>
    <property type="match status" value="2"/>
</dbReference>
<dbReference type="PROSITE" id="PS50035">
    <property type="entry name" value="PLD"/>
    <property type="match status" value="2"/>
</dbReference>
<dbReference type="CDD" id="cd09141">
    <property type="entry name" value="PLDc_vPLD1_2_yPLD_like_2"/>
    <property type="match status" value="1"/>
</dbReference>
<dbReference type="CDD" id="cd09138">
    <property type="entry name" value="PLDc_vPLD1_2_yPLD_like_1"/>
    <property type="match status" value="1"/>
</dbReference>
<feature type="domain" description="PLD phosphodiesterase" evidence="7">
    <location>
        <begin position="223"/>
        <end position="250"/>
    </location>
</feature>
<gene>
    <name evidence="8" type="ORF">LTR78_008537</name>
</gene>
<dbReference type="EC" id="3.1.4.4" evidence="5"/>
<feature type="compositionally biased region" description="Basic and acidic residues" evidence="6">
    <location>
        <begin position="1"/>
        <end position="28"/>
    </location>
</feature>
<dbReference type="InterPro" id="IPR016555">
    <property type="entry name" value="PLipase_D_euk"/>
</dbReference>
<sequence>MVGRTHDVGGAEDQKHDAAEASANKKESSGFMGKLKNKLKDTHLYDVKVGAVHLKHRVGKFQNLVNSNHRHDEEHEQKTDAKRTAIAEGHRFQSFAPERDGNRIKWYIDGRDYFHAVSVALERAKETIYIEDWWLSPELFLRRPPHLQQEWRLDTTLKRAAERGVKIYVVVYKEVEAAVSCNSMHTKHALEALCPEGTPGYKNIIVMRHPDHNVFENASDMTFYWAHHEKFIVIDYDLAFIGGLDLCFGRWDNRQHPLADAHPSGVENELFPGQDFNNNRIMDFKSVEDWKSNELSKAEYGRMPWHDVAMGVIGPCVYDIAEHFILRWNFCKRDKYKRDDRYDWLTMTGRTGDNEDLIGVQRPKHPVGDYIHHPLNDLENKTGRPNQSRLVPGGSATAGADGEDEFHDAHETLDEHGYTSEQHRFGHGAEKFLHEHGHDLHRPHPRGDKSLPQLPQEARQLDGGQDLMQNPGSLQENAHMTGNNAKKEGTITASGGMAAKREGYPSNLAGAFSVEGGQGTVHAQLVRSSADWSSGILTEQSIQNAYCQIIREAHHYVYIENQFFITATGERQSPIHNQIGAAIVDACARAEKEGRKFRVIIMLPTIPGFAGDLRDDAALGTRAIMDYQFRSINRGEHSIYGRLKAVNVDPTKYIFVFNLRSYDRINKTPGLKEQEEKSGVKYQDLQRAQAEEIMPTGVHGAQGEGSKDHPAAPDRADIQSGDRQANLKQAWNERKRDVGLAGEGKDDHVQSEDSIAKDALLDEPKVSEENYAGREKDHGAAGRLEKENAEMREQEKENFIQEELYIHGKILIVDDRIVICGSSNINDRSQLGFHDSELSIVMEDTLALPSKMDGQPFTAGHHAATLRRMLWREHLGLLPAQTLDAENDINAQPPSDGDNDWFQNDEYNQFVEDPMSDQLWEMWTERATTNTQIFRHLFHADPDDHVKTFEEYDHFLGAKGSRKAGHLFDPYQPVDIVRKELDRVKGHLVWMPLDFLCEAEMAEKGLQVNTITESVYT</sequence>
<evidence type="ECO:0000256" key="5">
    <source>
        <dbReference type="PIRNR" id="PIRNR009376"/>
    </source>
</evidence>
<feature type="region of interest" description="Disordered" evidence="6">
    <location>
        <begin position="1"/>
        <end position="32"/>
    </location>
</feature>
<evidence type="ECO:0000313" key="8">
    <source>
        <dbReference type="EMBL" id="KAK3671614.1"/>
    </source>
</evidence>